<keyword evidence="7" id="KW-1185">Reference proteome</keyword>
<dbReference type="Gene3D" id="3.30.420.150">
    <property type="entry name" value="Exopolyphosphatase. Domain 2"/>
    <property type="match status" value="2"/>
</dbReference>
<evidence type="ECO:0000256" key="3">
    <source>
        <dbReference type="PIRSR" id="PIRSR600407-1"/>
    </source>
</evidence>
<dbReference type="AlphaFoldDB" id="A0AAV6VFF3"/>
<gene>
    <name evidence="6" type="ORF">JTE90_002626</name>
</gene>
<keyword evidence="5" id="KW-0472">Membrane</keyword>
<comment type="similarity">
    <text evidence="1">Belongs to the GDA1/CD39 NTPase family.</text>
</comment>
<keyword evidence="5" id="KW-0812">Transmembrane</keyword>
<dbReference type="Gene3D" id="3.30.420.40">
    <property type="match status" value="1"/>
</dbReference>
<organism evidence="6 7">
    <name type="scientific">Oedothorax gibbosus</name>
    <dbReference type="NCBI Taxonomy" id="931172"/>
    <lineage>
        <taxon>Eukaryota</taxon>
        <taxon>Metazoa</taxon>
        <taxon>Ecdysozoa</taxon>
        <taxon>Arthropoda</taxon>
        <taxon>Chelicerata</taxon>
        <taxon>Arachnida</taxon>
        <taxon>Araneae</taxon>
        <taxon>Araneomorphae</taxon>
        <taxon>Entelegynae</taxon>
        <taxon>Araneoidea</taxon>
        <taxon>Linyphiidae</taxon>
        <taxon>Erigoninae</taxon>
        <taxon>Oedothorax</taxon>
    </lineage>
</organism>
<keyword evidence="4" id="KW-0547">Nucleotide-binding</keyword>
<dbReference type="PANTHER" id="PTHR11782:SF83">
    <property type="entry name" value="GUANOSINE-DIPHOSPHATASE"/>
    <property type="match status" value="1"/>
</dbReference>
<keyword evidence="5" id="KW-1133">Transmembrane helix</keyword>
<feature type="binding site" evidence="4">
    <location>
        <begin position="270"/>
        <end position="274"/>
    </location>
    <ligand>
        <name>ATP</name>
        <dbReference type="ChEBI" id="CHEBI:30616"/>
    </ligand>
</feature>
<dbReference type="GO" id="GO:0004382">
    <property type="term" value="F:GDP phosphatase activity"/>
    <property type="evidence" value="ECO:0007669"/>
    <property type="project" value="TreeGrafter"/>
</dbReference>
<feature type="transmembrane region" description="Helical" evidence="5">
    <location>
        <begin position="90"/>
        <end position="112"/>
    </location>
</feature>
<proteinExistence type="inferred from homology"/>
<dbReference type="Pfam" id="PF01150">
    <property type="entry name" value="GDA1_CD39"/>
    <property type="match status" value="2"/>
</dbReference>
<dbReference type="GO" id="GO:0005524">
    <property type="term" value="F:ATP binding"/>
    <property type="evidence" value="ECO:0007669"/>
    <property type="project" value="UniProtKB-KW"/>
</dbReference>
<keyword evidence="2" id="KW-0378">Hydrolase</keyword>
<dbReference type="GO" id="GO:0017111">
    <property type="term" value="F:ribonucleoside triphosphate phosphatase activity"/>
    <property type="evidence" value="ECO:0007669"/>
    <property type="project" value="TreeGrafter"/>
</dbReference>
<dbReference type="PANTHER" id="PTHR11782">
    <property type="entry name" value="ADENOSINE/GUANOSINE DIPHOSPHATASE"/>
    <property type="match status" value="1"/>
</dbReference>
<dbReference type="GO" id="GO:0009134">
    <property type="term" value="P:nucleoside diphosphate catabolic process"/>
    <property type="evidence" value="ECO:0007669"/>
    <property type="project" value="TreeGrafter"/>
</dbReference>
<name>A0AAV6VFF3_9ARAC</name>
<dbReference type="InterPro" id="IPR000407">
    <property type="entry name" value="GDA1_CD39_NTPase"/>
</dbReference>
<evidence type="ECO:0008006" key="8">
    <source>
        <dbReference type="Google" id="ProtNLM"/>
    </source>
</evidence>
<dbReference type="Proteomes" id="UP000827092">
    <property type="component" value="Unassembled WGS sequence"/>
</dbReference>
<keyword evidence="4" id="KW-0067">ATP-binding</keyword>
<evidence type="ECO:0000256" key="1">
    <source>
        <dbReference type="ARBA" id="ARBA00009283"/>
    </source>
</evidence>
<comment type="caution">
    <text evidence="6">The sequence shown here is derived from an EMBL/GenBank/DDBJ whole genome shotgun (WGS) entry which is preliminary data.</text>
</comment>
<evidence type="ECO:0000256" key="5">
    <source>
        <dbReference type="SAM" id="Phobius"/>
    </source>
</evidence>
<dbReference type="GO" id="GO:0045134">
    <property type="term" value="F:UDP phosphatase activity"/>
    <property type="evidence" value="ECO:0007669"/>
    <property type="project" value="TreeGrafter"/>
</dbReference>
<evidence type="ECO:0000313" key="7">
    <source>
        <dbReference type="Proteomes" id="UP000827092"/>
    </source>
</evidence>
<accession>A0AAV6VFF3</accession>
<dbReference type="EMBL" id="JAFNEN010000087">
    <property type="protein sequence ID" value="KAG8195454.1"/>
    <property type="molecule type" value="Genomic_DNA"/>
</dbReference>
<dbReference type="GO" id="GO:0005886">
    <property type="term" value="C:plasma membrane"/>
    <property type="evidence" value="ECO:0007669"/>
    <property type="project" value="TreeGrafter"/>
</dbReference>
<feature type="active site" description="Proton acceptor" evidence="3">
    <location>
        <position position="241"/>
    </location>
</feature>
<feature type="transmembrane region" description="Helical" evidence="5">
    <location>
        <begin position="483"/>
        <end position="507"/>
    </location>
</feature>
<sequence length="526" mass="58247">MITLYVESTLASPLSGCRVIRLDPRASVRAVITSYLLAVESNGPTPGLAVYDSEMNKLDWSESLQDIGIETGNKLYIGHTRGTSYGPTHFAVVGISTLVISIILLSAAAILFCATGGGVPLDYGIVIDAGSTHTGVFLYQWPTIKDHGTGVVHQKDYCEYEEGIASLYDPIHIISCIRNVSLSIPMGSSVPRLYLGATGGMRLLNLTNPTDANLILMTLRYALKSSPVKVETINIIPGDDEAISSWISTNILLDALEQKENTFGALDLGGASTQYAFEVNNSTANFLNIEDITLYGQQYNIAAESFLCFGYFEALNRMESIMLMKNFTINGSSNYTECKKNVRHLLSDETCRNLGFSLCMPNINLGSLNSKFMAFSGFYYVVSYLNATDSLDKFIEASKEWCNMSLDKIKETQPEYQLEHVSNYCFASIYITELLTSKYGFNSTTWKNIIFTKEINKEEVGWSLGYMAKATNFLPEGSPTPPMISLSIFLPLLFVSIIMFFVGVLVVKMPIKHYFFSKGFEELQDI</sequence>
<evidence type="ECO:0000256" key="2">
    <source>
        <dbReference type="ARBA" id="ARBA00022801"/>
    </source>
</evidence>
<evidence type="ECO:0000256" key="4">
    <source>
        <dbReference type="PIRSR" id="PIRSR600407-2"/>
    </source>
</evidence>
<evidence type="ECO:0000313" key="6">
    <source>
        <dbReference type="EMBL" id="KAG8195454.1"/>
    </source>
</evidence>
<reference evidence="6 7" key="1">
    <citation type="journal article" date="2022" name="Nat. Ecol. Evol.">
        <title>A masculinizing supergene underlies an exaggerated male reproductive morph in a spider.</title>
        <authorList>
            <person name="Hendrickx F."/>
            <person name="De Corte Z."/>
            <person name="Sonet G."/>
            <person name="Van Belleghem S.M."/>
            <person name="Kostlbacher S."/>
            <person name="Vangestel C."/>
        </authorList>
    </citation>
    <scope>NUCLEOTIDE SEQUENCE [LARGE SCALE GENOMIC DNA]</scope>
    <source>
        <strain evidence="6">W744_W776</strain>
    </source>
</reference>
<protein>
    <recommendedName>
        <fullName evidence="8">Ectonucleoside triphosphate diphosphohydrolase 1</fullName>
    </recommendedName>
</protein>